<evidence type="ECO:0000313" key="3">
    <source>
        <dbReference type="EMBL" id="EAY31741.1"/>
    </source>
</evidence>
<evidence type="ECO:0000256" key="1">
    <source>
        <dbReference type="SAM" id="SignalP"/>
    </source>
</evidence>
<sequence length="556" mass="61828">MKKYLFAFIPLLFILLNACGSKIQERDATKSNEVDLIVHNAKVYTVDSTFSQVEAFAVKDGQFVAVGSSKDILTKYKAKKKIDLQKKPVYPGFFDAHCHFYRYGLGLRQVDLVGTTSFASIVTKLQAFRKQNPAQAWLIGRGWDQNDWELKEFPSKDTLDKVFPDVPVFLTRVDGHAALANQKALDLAGVKKGAKINGGVIATKNDQLTGILIDNAIQLVSKAIPEASKAEQTTALLNAQKQCFAVGLTSVVDAGLNRSNIELIDELHKANKLKMRVYAMISATKANLDYYLAKGKIKTDYLHVRSVKVYADGALGSRGACLLHPYHDKPEEQGFLLSSPQTLDSLVQRIAAKGFQVNTHCIGDSANRLLLDIYGKYLKGNNDLRWRIEHAQVVSKADLQKFAQFSIIPSVQPTHGTSDMYWADERLGNEKVKTAYAYKDLLKQGRLLAIGSDFPVEHINPLYGFHAGVARQDAKNFPEGGFQMENAISREQALKGMTIWAAFSNFEENEKGSIEPGKMADFVVTEKDLMTSPKAELRQVKVLHTFVGGEQVYQKK</sequence>
<dbReference type="PANTHER" id="PTHR22642:SF2">
    <property type="entry name" value="PROTEIN LONG AFTER FAR-RED 3"/>
    <property type="match status" value="1"/>
</dbReference>
<dbReference type="InterPro" id="IPR013108">
    <property type="entry name" value="Amidohydro_3"/>
</dbReference>
<dbReference type="InterPro" id="IPR033932">
    <property type="entry name" value="YtcJ-like"/>
</dbReference>
<dbReference type="eggNOG" id="COG1574">
    <property type="taxonomic scope" value="Bacteria"/>
</dbReference>
<dbReference type="InterPro" id="IPR011059">
    <property type="entry name" value="Metal-dep_hydrolase_composite"/>
</dbReference>
<keyword evidence="4" id="KW-1185">Reference proteome</keyword>
<feature type="chain" id="PRO_5002641528" evidence="1">
    <location>
        <begin position="19"/>
        <end position="556"/>
    </location>
</feature>
<dbReference type="InterPro" id="IPR032466">
    <property type="entry name" value="Metal_Hydrolase"/>
</dbReference>
<feature type="domain" description="Amidohydrolase 3" evidence="2">
    <location>
        <begin position="82"/>
        <end position="553"/>
    </location>
</feature>
<evidence type="ECO:0000259" key="2">
    <source>
        <dbReference type="Pfam" id="PF07969"/>
    </source>
</evidence>
<comment type="caution">
    <text evidence="3">The sequence shown here is derived from an EMBL/GenBank/DDBJ whole genome shotgun (WGS) entry which is preliminary data.</text>
</comment>
<dbReference type="OrthoDB" id="9767366at2"/>
<dbReference type="Proteomes" id="UP000004095">
    <property type="component" value="Unassembled WGS sequence"/>
</dbReference>
<dbReference type="Gene3D" id="3.10.310.70">
    <property type="match status" value="1"/>
</dbReference>
<gene>
    <name evidence="3" type="ORF">M23134_05247</name>
</gene>
<dbReference type="RefSeq" id="WP_002693603.1">
    <property type="nucleotide sequence ID" value="NZ_AAWS01000002.1"/>
</dbReference>
<dbReference type="EMBL" id="AAWS01000002">
    <property type="protein sequence ID" value="EAY31741.1"/>
    <property type="molecule type" value="Genomic_DNA"/>
</dbReference>
<organism evidence="3 4">
    <name type="scientific">Microscilla marina ATCC 23134</name>
    <dbReference type="NCBI Taxonomy" id="313606"/>
    <lineage>
        <taxon>Bacteria</taxon>
        <taxon>Pseudomonadati</taxon>
        <taxon>Bacteroidota</taxon>
        <taxon>Cytophagia</taxon>
        <taxon>Cytophagales</taxon>
        <taxon>Microscillaceae</taxon>
        <taxon>Microscilla</taxon>
    </lineage>
</organism>
<dbReference type="Gene3D" id="3.20.20.140">
    <property type="entry name" value="Metal-dependent hydrolases"/>
    <property type="match status" value="1"/>
</dbReference>
<protein>
    <submittedName>
        <fullName evidence="3">Amidohydrolase family protein</fullName>
    </submittedName>
</protein>
<dbReference type="Gene3D" id="2.30.40.10">
    <property type="entry name" value="Urease, subunit C, domain 1"/>
    <property type="match status" value="1"/>
</dbReference>
<dbReference type="GO" id="GO:0016810">
    <property type="term" value="F:hydrolase activity, acting on carbon-nitrogen (but not peptide) bonds"/>
    <property type="evidence" value="ECO:0007669"/>
    <property type="project" value="InterPro"/>
</dbReference>
<keyword evidence="3" id="KW-0378">Hydrolase</keyword>
<dbReference type="SUPFAM" id="SSF51338">
    <property type="entry name" value="Composite domain of metallo-dependent hydrolases"/>
    <property type="match status" value="1"/>
</dbReference>
<evidence type="ECO:0000313" key="4">
    <source>
        <dbReference type="Proteomes" id="UP000004095"/>
    </source>
</evidence>
<dbReference type="PANTHER" id="PTHR22642">
    <property type="entry name" value="IMIDAZOLONEPROPIONASE"/>
    <property type="match status" value="1"/>
</dbReference>
<name>A1ZDK2_MICM2</name>
<dbReference type="Pfam" id="PF07969">
    <property type="entry name" value="Amidohydro_3"/>
    <property type="match status" value="1"/>
</dbReference>
<accession>A1ZDK2</accession>
<dbReference type="AlphaFoldDB" id="A1ZDK2"/>
<proteinExistence type="predicted"/>
<feature type="signal peptide" evidence="1">
    <location>
        <begin position="1"/>
        <end position="18"/>
    </location>
</feature>
<dbReference type="CDD" id="cd01300">
    <property type="entry name" value="YtcJ_like"/>
    <property type="match status" value="1"/>
</dbReference>
<keyword evidence="1" id="KW-0732">Signal</keyword>
<reference evidence="3 4" key="1">
    <citation type="submission" date="2007-01" db="EMBL/GenBank/DDBJ databases">
        <authorList>
            <person name="Haygood M."/>
            <person name="Podell S."/>
            <person name="Anderson C."/>
            <person name="Hopkinson B."/>
            <person name="Roe K."/>
            <person name="Barbeau K."/>
            <person name="Gaasterland T."/>
            <person name="Ferriera S."/>
            <person name="Johnson J."/>
            <person name="Kravitz S."/>
            <person name="Beeson K."/>
            <person name="Sutton G."/>
            <person name="Rogers Y.-H."/>
            <person name="Friedman R."/>
            <person name="Frazier M."/>
            <person name="Venter J.C."/>
        </authorList>
    </citation>
    <scope>NUCLEOTIDE SEQUENCE [LARGE SCALE GENOMIC DNA]</scope>
    <source>
        <strain evidence="3 4">ATCC 23134</strain>
    </source>
</reference>
<dbReference type="SUPFAM" id="SSF51556">
    <property type="entry name" value="Metallo-dependent hydrolases"/>
    <property type="match status" value="1"/>
</dbReference>